<feature type="compositionally biased region" description="Basic and acidic residues" evidence="1">
    <location>
        <begin position="27"/>
        <end position="37"/>
    </location>
</feature>
<reference evidence="2" key="1">
    <citation type="journal article" date="2018" name="Genome Biol. Evol.">
        <title>Genomics and development of Lentinus tigrinus, a white-rot wood-decaying mushroom with dimorphic fruiting bodies.</title>
        <authorList>
            <person name="Wu B."/>
            <person name="Xu Z."/>
            <person name="Knudson A."/>
            <person name="Carlson A."/>
            <person name="Chen N."/>
            <person name="Kovaka S."/>
            <person name="LaButti K."/>
            <person name="Lipzen A."/>
            <person name="Pennachio C."/>
            <person name="Riley R."/>
            <person name="Schakwitz W."/>
            <person name="Umezawa K."/>
            <person name="Ohm R.A."/>
            <person name="Grigoriev I.V."/>
            <person name="Nagy L.G."/>
            <person name="Gibbons J."/>
            <person name="Hibbett D."/>
        </authorList>
    </citation>
    <scope>NUCLEOTIDE SEQUENCE [LARGE SCALE GENOMIC DNA]</scope>
    <source>
        <strain evidence="2">ALCF2SS1-6</strain>
    </source>
</reference>
<evidence type="ECO:0000313" key="3">
    <source>
        <dbReference type="Proteomes" id="UP000313359"/>
    </source>
</evidence>
<organism evidence="2 3">
    <name type="scientific">Lentinus tigrinus ALCF2SS1-6</name>
    <dbReference type="NCBI Taxonomy" id="1328759"/>
    <lineage>
        <taxon>Eukaryota</taxon>
        <taxon>Fungi</taxon>
        <taxon>Dikarya</taxon>
        <taxon>Basidiomycota</taxon>
        <taxon>Agaricomycotina</taxon>
        <taxon>Agaricomycetes</taxon>
        <taxon>Polyporales</taxon>
        <taxon>Polyporaceae</taxon>
        <taxon>Lentinus</taxon>
    </lineage>
</organism>
<gene>
    <name evidence="2" type="ORF">L227DRAFT_261594</name>
</gene>
<dbReference type="Proteomes" id="UP000313359">
    <property type="component" value="Unassembled WGS sequence"/>
</dbReference>
<evidence type="ECO:0000313" key="2">
    <source>
        <dbReference type="EMBL" id="RPD64602.1"/>
    </source>
</evidence>
<accession>A0A5C2SLH5</accession>
<evidence type="ECO:0000256" key="1">
    <source>
        <dbReference type="SAM" id="MobiDB-lite"/>
    </source>
</evidence>
<sequence>MRGGNGARTGHRCFCNTRSTANSPDCPYHEKGKERRSSRNGTIGQAGRPPVHPVRRAHRCTQSPGRRQPNLDPSRTSYHRQDRRSPEMETVRTPASHIRTSCINPRVPASSRRPPTTPRRRTTVITVAHRLPRDLDPGCRPSPEAKRLVKFFCWNDFSSDLGCSSRTSAWRGCCCCEISTTASSGGSSRRHHGPRLFYR</sequence>
<proteinExistence type="predicted"/>
<keyword evidence="3" id="KW-1185">Reference proteome</keyword>
<feature type="compositionally biased region" description="Basic and acidic residues" evidence="1">
    <location>
        <begin position="79"/>
        <end position="90"/>
    </location>
</feature>
<dbReference type="AlphaFoldDB" id="A0A5C2SLH5"/>
<dbReference type="EMBL" id="ML122253">
    <property type="protein sequence ID" value="RPD64602.1"/>
    <property type="molecule type" value="Genomic_DNA"/>
</dbReference>
<feature type="region of interest" description="Disordered" evidence="1">
    <location>
        <begin position="1"/>
        <end position="95"/>
    </location>
</feature>
<name>A0A5C2SLH5_9APHY</name>
<feature type="compositionally biased region" description="Polar residues" evidence="1">
    <location>
        <begin position="60"/>
        <end position="76"/>
    </location>
</feature>
<protein>
    <submittedName>
        <fullName evidence="2">Uncharacterized protein</fullName>
    </submittedName>
</protein>